<organism evidence="2 4">
    <name type="scientific">Peronospora farinosa</name>
    <dbReference type="NCBI Taxonomy" id="134698"/>
    <lineage>
        <taxon>Eukaryota</taxon>
        <taxon>Sar</taxon>
        <taxon>Stramenopiles</taxon>
        <taxon>Oomycota</taxon>
        <taxon>Peronosporomycetes</taxon>
        <taxon>Peronosporales</taxon>
        <taxon>Peronosporaceae</taxon>
        <taxon>Peronospora</taxon>
    </lineage>
</organism>
<reference evidence="2" key="2">
    <citation type="submission" date="2022-12" db="EMBL/GenBank/DDBJ databases">
        <authorList>
            <person name="Webb A."/>
        </authorList>
    </citation>
    <scope>NUCLEOTIDE SEQUENCE</scope>
    <source>
        <strain evidence="2">Pf2</strain>
    </source>
</reference>
<dbReference type="EMBL" id="CAKLBC010000086">
    <property type="protein sequence ID" value="CAH0484703.1"/>
    <property type="molecule type" value="Genomic_DNA"/>
</dbReference>
<dbReference type="Proteomes" id="UP001159659">
    <property type="component" value="Unassembled WGS sequence"/>
</dbReference>
<dbReference type="EMBL" id="CANTFK010000994">
    <property type="protein sequence ID" value="CAI5741260.1"/>
    <property type="molecule type" value="Genomic_DNA"/>
</dbReference>
<evidence type="ECO:0000313" key="4">
    <source>
        <dbReference type="Proteomes" id="UP001159659"/>
    </source>
</evidence>
<sequence>MTKERLLRLLLLHDRLETLEEWDSIFRDDKEKNDVVDAVTKDEEQKRSRCPAMIIAMDEVVPYLPDYSPVSAKLKALMRYSESTYFIQVNRLVQGWLQQVHSIRFRTWLLYDWLKCSHLTISMDPVMLLQWRHVLWIATINETVKSLKRTLLPFLSLINETIEAHSKCNKVIIASEPVLQSIETVEKLLDFCFLHAEQLASYSLLCAAKMHALAMRTERSTIKLSQEEEVLVRLRWSLMLKPMLFKPLLQHAIAFKTVAETITTGPLWASTLLSDLVGLVDVTSRERILREMAATRDELERAFTRNAEHIHGVTSKITHLSIHAVRVETYVQSLSDKEKQLLLAELERDLDEAPPHLFPHAFIFLALILRATLSSTARELQSVATEAIVILFALFERRTHDVDSCVDVLSLLLELSLAHNSIWLKNSRLYIQMIELLSEITTLQVDHKLKWITKMALHQLVFECDIQLLLHHQSTLLQLLPPCIRRLVSD</sequence>
<dbReference type="Proteomes" id="UP001157938">
    <property type="component" value="Unassembled WGS sequence"/>
</dbReference>
<dbReference type="AlphaFoldDB" id="A0AAV0UWD8"/>
<proteinExistence type="predicted"/>
<gene>
    <name evidence="1" type="ORF">PFR001_LOCUS445</name>
    <name evidence="2" type="ORF">PFR002_LOCUS9524</name>
</gene>
<name>A0AAV0UWD8_9STRA</name>
<evidence type="ECO:0000313" key="1">
    <source>
        <dbReference type="EMBL" id="CAH0484703.1"/>
    </source>
</evidence>
<comment type="caution">
    <text evidence="2">The sequence shown here is derived from an EMBL/GenBank/DDBJ whole genome shotgun (WGS) entry which is preliminary data.</text>
</comment>
<evidence type="ECO:0000313" key="3">
    <source>
        <dbReference type="Proteomes" id="UP001157938"/>
    </source>
</evidence>
<evidence type="ECO:0000313" key="2">
    <source>
        <dbReference type="EMBL" id="CAI5741260.1"/>
    </source>
</evidence>
<accession>A0AAV0UWD8</accession>
<keyword evidence="3" id="KW-1185">Reference proteome</keyword>
<protein>
    <submittedName>
        <fullName evidence="2">Uncharacterized protein</fullName>
    </submittedName>
</protein>
<reference evidence="1 3" key="1">
    <citation type="submission" date="2021-11" db="EMBL/GenBank/DDBJ databases">
        <authorList>
            <person name="Islam A."/>
            <person name="Islam S."/>
            <person name="Flora M.S."/>
            <person name="Rahman M."/>
            <person name="Ziaur R.M."/>
            <person name="Epstein J.H."/>
            <person name="Hassan M."/>
            <person name="Klassen M."/>
            <person name="Woodard K."/>
            <person name="Webb A."/>
            <person name="Webby R.J."/>
            <person name="El Zowalaty M.E."/>
        </authorList>
    </citation>
    <scope>NUCLEOTIDE SEQUENCE [LARGE SCALE GENOMIC DNA]</scope>
    <source>
        <strain evidence="1">Pf1</strain>
    </source>
</reference>